<dbReference type="GO" id="GO:1902201">
    <property type="term" value="P:negative regulation of bacterial-type flagellum-dependent cell motility"/>
    <property type="evidence" value="ECO:0007669"/>
    <property type="project" value="TreeGrafter"/>
</dbReference>
<dbReference type="InterPro" id="IPR000160">
    <property type="entry name" value="GGDEF_dom"/>
</dbReference>
<evidence type="ECO:0000313" key="4">
    <source>
        <dbReference type="EMBL" id="MCI4657847.1"/>
    </source>
</evidence>
<keyword evidence="2" id="KW-0812">Transmembrane</keyword>
<evidence type="ECO:0000256" key="1">
    <source>
        <dbReference type="SAM" id="MobiDB-lite"/>
    </source>
</evidence>
<dbReference type="GO" id="GO:0005886">
    <property type="term" value="C:plasma membrane"/>
    <property type="evidence" value="ECO:0007669"/>
    <property type="project" value="TreeGrafter"/>
</dbReference>
<dbReference type="GO" id="GO:0052621">
    <property type="term" value="F:diguanylate cyclase activity"/>
    <property type="evidence" value="ECO:0007669"/>
    <property type="project" value="TreeGrafter"/>
</dbReference>
<dbReference type="Gene3D" id="3.30.70.270">
    <property type="match status" value="1"/>
</dbReference>
<comment type="caution">
    <text evidence="4">The sequence shown here is derived from an EMBL/GenBank/DDBJ whole genome shotgun (WGS) entry which is preliminary data.</text>
</comment>
<feature type="transmembrane region" description="Helical" evidence="2">
    <location>
        <begin position="12"/>
        <end position="34"/>
    </location>
</feature>
<dbReference type="PANTHER" id="PTHR45138:SF9">
    <property type="entry name" value="DIGUANYLATE CYCLASE DGCM-RELATED"/>
    <property type="match status" value="1"/>
</dbReference>
<evidence type="ECO:0000259" key="3">
    <source>
        <dbReference type="PROSITE" id="PS50887"/>
    </source>
</evidence>
<dbReference type="Pfam" id="PF00990">
    <property type="entry name" value="GGDEF"/>
    <property type="match status" value="1"/>
</dbReference>
<dbReference type="EMBL" id="JALGAR010000001">
    <property type="protein sequence ID" value="MCI4657847.1"/>
    <property type="molecule type" value="Genomic_DNA"/>
</dbReference>
<evidence type="ECO:0000256" key="2">
    <source>
        <dbReference type="SAM" id="Phobius"/>
    </source>
</evidence>
<dbReference type="CDD" id="cd01949">
    <property type="entry name" value="GGDEF"/>
    <property type="match status" value="1"/>
</dbReference>
<evidence type="ECO:0000313" key="5">
    <source>
        <dbReference type="Proteomes" id="UP001165341"/>
    </source>
</evidence>
<dbReference type="AlphaFoldDB" id="A0AA41UF90"/>
<name>A0AA41UF90_9MICO</name>
<keyword evidence="5" id="KW-1185">Reference proteome</keyword>
<dbReference type="Proteomes" id="UP001165341">
    <property type="component" value="Unassembled WGS sequence"/>
</dbReference>
<dbReference type="PANTHER" id="PTHR45138">
    <property type="entry name" value="REGULATORY COMPONENTS OF SENSORY TRANSDUCTION SYSTEM"/>
    <property type="match status" value="1"/>
</dbReference>
<proteinExistence type="predicted"/>
<dbReference type="GO" id="GO:0043709">
    <property type="term" value="P:cell adhesion involved in single-species biofilm formation"/>
    <property type="evidence" value="ECO:0007669"/>
    <property type="project" value="TreeGrafter"/>
</dbReference>
<feature type="compositionally biased region" description="Polar residues" evidence="1">
    <location>
        <begin position="326"/>
        <end position="341"/>
    </location>
</feature>
<gene>
    <name evidence="4" type="ORF">MQH31_08505</name>
</gene>
<dbReference type="RefSeq" id="WP_243011621.1">
    <property type="nucleotide sequence ID" value="NZ_JALGAR010000001.1"/>
</dbReference>
<sequence>MQQTPSFQRFRATVLRTLMVIVAVRAVIIAGLFVGHSQPATLLLMIIAGALLVLLFLSFRQRALSRPSIAAVLVLSLAGSLISGLAVKSVALATVSGFTFLILSVAVAAVVDVLPACIHSAVATTLGIVIIFLRSSEAVMVAVTFLGMTAAATLVVMMLRRFLKAERDSAIDLALTDPLTGAVNRRGMADRVPSLSELAQRTGQEFGCLVFDLDHFKTVNDTYGHQRGDQVLMDVVSAIQRGTRTSDLLVRLGGEEFALFAVVPDRQQLAALAEHVRTIVEKTQRGMAVTVSVGCSIGDGSTEANLAALLAEADDAMYAAKDAGRNSVQMSDSERGSTTASDHVAGGGDPAPVSLGMQPEWNAAPNR</sequence>
<feature type="domain" description="GGDEF" evidence="3">
    <location>
        <begin position="204"/>
        <end position="333"/>
    </location>
</feature>
<keyword evidence="2" id="KW-0472">Membrane</keyword>
<keyword evidence="2" id="KW-1133">Transmembrane helix</keyword>
<dbReference type="InterPro" id="IPR043128">
    <property type="entry name" value="Rev_trsase/Diguanyl_cyclase"/>
</dbReference>
<dbReference type="SMART" id="SM00267">
    <property type="entry name" value="GGDEF"/>
    <property type="match status" value="1"/>
</dbReference>
<feature type="transmembrane region" description="Helical" evidence="2">
    <location>
        <begin position="69"/>
        <end position="87"/>
    </location>
</feature>
<feature type="transmembrane region" description="Helical" evidence="2">
    <location>
        <begin position="139"/>
        <end position="159"/>
    </location>
</feature>
<dbReference type="SUPFAM" id="SSF55073">
    <property type="entry name" value="Nucleotide cyclase"/>
    <property type="match status" value="1"/>
</dbReference>
<dbReference type="InterPro" id="IPR029787">
    <property type="entry name" value="Nucleotide_cyclase"/>
</dbReference>
<feature type="region of interest" description="Disordered" evidence="1">
    <location>
        <begin position="324"/>
        <end position="367"/>
    </location>
</feature>
<feature type="transmembrane region" description="Helical" evidence="2">
    <location>
        <begin position="40"/>
        <end position="57"/>
    </location>
</feature>
<protein>
    <submittedName>
        <fullName evidence="4">GGDEF domain-containing protein</fullName>
    </submittedName>
</protein>
<dbReference type="InterPro" id="IPR050469">
    <property type="entry name" value="Diguanylate_Cyclase"/>
</dbReference>
<dbReference type="FunFam" id="3.30.70.270:FF:000001">
    <property type="entry name" value="Diguanylate cyclase domain protein"/>
    <property type="match status" value="1"/>
</dbReference>
<dbReference type="PROSITE" id="PS50887">
    <property type="entry name" value="GGDEF"/>
    <property type="match status" value="1"/>
</dbReference>
<reference evidence="4" key="1">
    <citation type="submission" date="2022-03" db="EMBL/GenBank/DDBJ databases">
        <title>Cryobacterium sp. nov. strain ZS14-85, isolated from Antarctic soil.</title>
        <authorList>
            <person name="Li J."/>
            <person name="Niu G."/>
        </authorList>
    </citation>
    <scope>NUCLEOTIDE SEQUENCE</scope>
    <source>
        <strain evidence="4">ZS14-85</strain>
    </source>
</reference>
<feature type="transmembrane region" description="Helical" evidence="2">
    <location>
        <begin position="116"/>
        <end position="133"/>
    </location>
</feature>
<organism evidence="4 5">
    <name type="scientific">Cryobacterium zhongshanensis</name>
    <dbReference type="NCBI Taxonomy" id="2928153"/>
    <lineage>
        <taxon>Bacteria</taxon>
        <taxon>Bacillati</taxon>
        <taxon>Actinomycetota</taxon>
        <taxon>Actinomycetes</taxon>
        <taxon>Micrococcales</taxon>
        <taxon>Microbacteriaceae</taxon>
        <taxon>Cryobacterium</taxon>
    </lineage>
</organism>
<accession>A0AA41UF90</accession>
<dbReference type="NCBIfam" id="TIGR00254">
    <property type="entry name" value="GGDEF"/>
    <property type="match status" value="1"/>
</dbReference>